<feature type="signal peptide" evidence="1">
    <location>
        <begin position="1"/>
        <end position="19"/>
    </location>
</feature>
<gene>
    <name evidence="3" type="ORF">EYF88_08750</name>
    <name evidence="2" type="ORF">SAMN06265378_10431</name>
</gene>
<reference evidence="3 5" key="3">
    <citation type="submission" date="2019-02" db="EMBL/GenBank/DDBJ databases">
        <authorList>
            <person name="Zhang G."/>
        </authorList>
    </citation>
    <scope>NUCLEOTIDE SEQUENCE [LARGE SCALE GENOMIC DNA]</scope>
    <source>
        <strain evidence="3 5">CMB17</strain>
    </source>
</reference>
<organism evidence="2 4">
    <name type="scientific">Paracoccus sediminis</name>
    <dbReference type="NCBI Taxonomy" id="1214787"/>
    <lineage>
        <taxon>Bacteria</taxon>
        <taxon>Pseudomonadati</taxon>
        <taxon>Pseudomonadota</taxon>
        <taxon>Alphaproteobacteria</taxon>
        <taxon>Rhodobacterales</taxon>
        <taxon>Paracoccaceae</taxon>
        <taxon>Paracoccus</taxon>
    </lineage>
</organism>
<accession>A0A238WBB7</accession>
<evidence type="ECO:0000313" key="2">
    <source>
        <dbReference type="EMBL" id="SNR43671.1"/>
    </source>
</evidence>
<reference evidence="4" key="1">
    <citation type="submission" date="2017-06" db="EMBL/GenBank/DDBJ databases">
        <authorList>
            <person name="Varghese N."/>
            <person name="Submissions S."/>
        </authorList>
    </citation>
    <scope>NUCLEOTIDE SEQUENCE [LARGE SCALE GENOMIC DNA]</scope>
    <source>
        <strain evidence="4">DSM 26170</strain>
    </source>
</reference>
<dbReference type="Proteomes" id="UP000198409">
    <property type="component" value="Unassembled WGS sequence"/>
</dbReference>
<protein>
    <recommendedName>
        <fullName evidence="6">DUF2059 domain-containing protein</fullName>
    </recommendedName>
</protein>
<dbReference type="Proteomes" id="UP000292859">
    <property type="component" value="Unassembled WGS sequence"/>
</dbReference>
<dbReference type="RefSeq" id="WP_089387657.1">
    <property type="nucleotide sequence ID" value="NZ_FZNM01000004.1"/>
</dbReference>
<evidence type="ECO:0000313" key="5">
    <source>
        <dbReference type="Proteomes" id="UP000292859"/>
    </source>
</evidence>
<evidence type="ECO:0000256" key="1">
    <source>
        <dbReference type="SAM" id="SignalP"/>
    </source>
</evidence>
<evidence type="ECO:0000313" key="4">
    <source>
        <dbReference type="Proteomes" id="UP000198409"/>
    </source>
</evidence>
<sequence>MLRLLTLCLLVALSGPGHAQPRLPVQTDQQITDRVWTIMQLNRLVPILQDEAMAEGRELAATMFPRGGTGLWLDRVRALHHPDRIKGLFLRGASDALSAAGPADVQAGLAFYLTGLGQRILMLEGKARAAMLDERVEATARASYARAVRLSHPRAARIARLIDTADLIGPNVAGGLNASIAFSKGFEAGGGFPMPMSETQIIRDAWAQEPELRADTEAWIGAYLYLAYASLTDAQLDLYIRFAASDGGRALSQVMFAGFDAAFGQTAYDLGLAAAAELRGREL</sequence>
<evidence type="ECO:0000313" key="3">
    <source>
        <dbReference type="EMBL" id="TBN50980.1"/>
    </source>
</evidence>
<reference evidence="2" key="2">
    <citation type="submission" date="2017-06" db="EMBL/GenBank/DDBJ databases">
        <authorList>
            <person name="Kim H.J."/>
            <person name="Triplett B.A."/>
        </authorList>
    </citation>
    <scope>NUCLEOTIDE SEQUENCE [LARGE SCALE GENOMIC DNA]</scope>
    <source>
        <strain evidence="2">DSM 26170</strain>
    </source>
</reference>
<feature type="chain" id="PRO_5013371442" description="DUF2059 domain-containing protein" evidence="1">
    <location>
        <begin position="20"/>
        <end position="283"/>
    </location>
</feature>
<name>A0A238WBB7_9RHOB</name>
<dbReference type="EMBL" id="FZNM01000004">
    <property type="protein sequence ID" value="SNR43671.1"/>
    <property type="molecule type" value="Genomic_DNA"/>
</dbReference>
<keyword evidence="1" id="KW-0732">Signal</keyword>
<dbReference type="EMBL" id="SIRL01000004">
    <property type="protein sequence ID" value="TBN50980.1"/>
    <property type="molecule type" value="Genomic_DNA"/>
</dbReference>
<proteinExistence type="predicted"/>
<evidence type="ECO:0008006" key="6">
    <source>
        <dbReference type="Google" id="ProtNLM"/>
    </source>
</evidence>
<dbReference type="AlphaFoldDB" id="A0A238WBB7"/>
<dbReference type="OrthoDB" id="7841298at2"/>
<keyword evidence="5" id="KW-1185">Reference proteome</keyword>